<evidence type="ECO:0000313" key="5">
    <source>
        <dbReference type="Proteomes" id="UP000567179"/>
    </source>
</evidence>
<reference evidence="4 5" key="1">
    <citation type="journal article" date="2020" name="ISME J.">
        <title>Uncovering the hidden diversity of litter-decomposition mechanisms in mushroom-forming fungi.</title>
        <authorList>
            <person name="Floudas D."/>
            <person name="Bentzer J."/>
            <person name="Ahren D."/>
            <person name="Johansson T."/>
            <person name="Persson P."/>
            <person name="Tunlid A."/>
        </authorList>
    </citation>
    <scope>NUCLEOTIDE SEQUENCE [LARGE SCALE GENOMIC DNA]</scope>
    <source>
        <strain evidence="4 5">CBS 101986</strain>
    </source>
</reference>
<dbReference type="Gene3D" id="3.30.40.10">
    <property type="entry name" value="Zinc/RING finger domain, C3HC4 (zinc finger)"/>
    <property type="match status" value="1"/>
</dbReference>
<name>A0A8H5EVU6_9AGAR</name>
<dbReference type="InterPro" id="IPR056884">
    <property type="entry name" value="NPHP3-like_N"/>
</dbReference>
<comment type="caution">
    <text evidence="4">The sequence shown here is derived from an EMBL/GenBank/DDBJ whole genome shotgun (WGS) entry which is preliminary data.</text>
</comment>
<proteinExistence type="predicted"/>
<keyword evidence="5" id="KW-1185">Reference proteome</keyword>
<dbReference type="Pfam" id="PF24883">
    <property type="entry name" value="NPHP3_N"/>
    <property type="match status" value="1"/>
</dbReference>
<feature type="domain" description="Nephrocystin 3-like N-terminal" evidence="3">
    <location>
        <begin position="65"/>
        <end position="231"/>
    </location>
</feature>
<dbReference type="PANTHER" id="PTHR10039">
    <property type="entry name" value="AMELOGENIN"/>
    <property type="match status" value="1"/>
</dbReference>
<dbReference type="OrthoDB" id="5967843at2759"/>
<feature type="region of interest" description="Disordered" evidence="2">
    <location>
        <begin position="924"/>
        <end position="943"/>
    </location>
</feature>
<evidence type="ECO:0000313" key="4">
    <source>
        <dbReference type="EMBL" id="KAF5313873.1"/>
    </source>
</evidence>
<dbReference type="InterPro" id="IPR011011">
    <property type="entry name" value="Znf_FYVE_PHD"/>
</dbReference>
<keyword evidence="1" id="KW-0677">Repeat</keyword>
<sequence length="1010" mass="114921">MSILKHSTINSIADSTFVVQSKDTSAFDSLKGAAVPSAFHSYVGRPQPGKCYPNTRVALLEGLEEWTIGKELPENLFDAGGAGAGKSAVAQTFAERCEDLGHIVASFFFFSTDPSRNHANRLVATLAYQIAQADPGARARIEGLIQTDPHLFDKDFKKQISSLIVDPLQRSTQTLVEEVHCHRPCTIIIDGLDECTGGDVQAGIIRAVCDALRTGDPRVQKNLPRFLICSRPEEPITKVFRSSNPLGMYTCIDLSSDTNADADIRTFLEGKFAEIRMSHPRADLIPASWPSRYRLSILQRNSSGHFIYAQTVVRLVSNDARPVATLEAVLGLRALPQRVREPWAELDELYRHILLRALEKSSMDTMWYVLGFVAVFGSASHTDIIAEFLELEDGELDTFLGTIPSLAFVRPFGRGIGLYHTTFKDFLQDEFRAGIFYIEQDSIRAYVWARCVDMASEGGNLDHVLTEMCELVSKCAFQSHYAYDFSAGEKSRSLFGLTQRRDFSTFLREFCNVDGPWAAYCFGYWLELLDTGARNNSHLIKEATRVMIDILTDLTLNSGHIVPLVMCRRSGWGSPDREVFFHWSKLNQDSFAKFLLECICFEDWVCTWDYCQTYFPTLERCLEDKQMGDHRVTAERYAEAYLFWMSHLTAEADWFPCKNKQVLQNQRSLIMNESARRQRAPFRWRRIKETIRPHLINGRQHFLWSPQWFRNDRGISVVRGYTHRELFFGSRSNLVFPNKRGSSSERLGPFRFIGRTATPWNGTKTAVRGYIKVQYLSGKLFFLQRAKLGARMVGKINRDDTGQATEHAYRDYDRRQEFRFVLARLPIMLAKASKSDAVAALRHKAFPLLAKCFPKLTQRARQALEEYAARHGYVSPYIDAGPRYTASITPQATSLSGNELEVSIAAPSGEVVVTHPPLFTSMSTCGQKRRRPHHFPPNHSNHPDDRICDEPGCETIINQRDRSINCSSPDCNREYHLRCQGMTDVPPAEWFCDEECERDVAVRKRMRYKL</sequence>
<evidence type="ECO:0000256" key="2">
    <source>
        <dbReference type="SAM" id="MobiDB-lite"/>
    </source>
</evidence>
<accession>A0A8H5EVU6</accession>
<gene>
    <name evidence="4" type="ORF">D9619_013115</name>
</gene>
<protein>
    <recommendedName>
        <fullName evidence="3">Nephrocystin 3-like N-terminal domain-containing protein</fullName>
    </recommendedName>
</protein>
<dbReference type="Proteomes" id="UP000567179">
    <property type="component" value="Unassembled WGS sequence"/>
</dbReference>
<evidence type="ECO:0000259" key="3">
    <source>
        <dbReference type="Pfam" id="PF24883"/>
    </source>
</evidence>
<evidence type="ECO:0000256" key="1">
    <source>
        <dbReference type="ARBA" id="ARBA00022737"/>
    </source>
</evidence>
<dbReference type="SUPFAM" id="SSF57903">
    <property type="entry name" value="FYVE/PHD zinc finger"/>
    <property type="match status" value="1"/>
</dbReference>
<dbReference type="InterPro" id="IPR013083">
    <property type="entry name" value="Znf_RING/FYVE/PHD"/>
</dbReference>
<dbReference type="EMBL" id="JAACJJ010000046">
    <property type="protein sequence ID" value="KAF5313873.1"/>
    <property type="molecule type" value="Genomic_DNA"/>
</dbReference>
<dbReference type="AlphaFoldDB" id="A0A8H5EVU6"/>
<dbReference type="PANTHER" id="PTHR10039:SF14">
    <property type="entry name" value="NACHT DOMAIN-CONTAINING PROTEIN"/>
    <property type="match status" value="1"/>
</dbReference>
<feature type="compositionally biased region" description="Basic residues" evidence="2">
    <location>
        <begin position="927"/>
        <end position="936"/>
    </location>
</feature>
<organism evidence="4 5">
    <name type="scientific">Psilocybe cf. subviscida</name>
    <dbReference type="NCBI Taxonomy" id="2480587"/>
    <lineage>
        <taxon>Eukaryota</taxon>
        <taxon>Fungi</taxon>
        <taxon>Dikarya</taxon>
        <taxon>Basidiomycota</taxon>
        <taxon>Agaricomycotina</taxon>
        <taxon>Agaricomycetes</taxon>
        <taxon>Agaricomycetidae</taxon>
        <taxon>Agaricales</taxon>
        <taxon>Agaricineae</taxon>
        <taxon>Strophariaceae</taxon>
        <taxon>Psilocybe</taxon>
    </lineage>
</organism>